<dbReference type="AlphaFoldDB" id="A0A7W7MUS7"/>
<keyword evidence="2" id="KW-1185">Reference proteome</keyword>
<dbReference type="Proteomes" id="UP000578112">
    <property type="component" value="Unassembled WGS sequence"/>
</dbReference>
<reference evidence="1 2" key="1">
    <citation type="submission" date="2020-08" db="EMBL/GenBank/DDBJ databases">
        <title>Sequencing the genomes of 1000 actinobacteria strains.</title>
        <authorList>
            <person name="Klenk H.-P."/>
        </authorList>
    </citation>
    <scope>NUCLEOTIDE SEQUENCE [LARGE SCALE GENOMIC DNA]</scope>
    <source>
        <strain evidence="1 2">DSM 43149</strain>
    </source>
</reference>
<dbReference type="EMBL" id="JACHNH010000001">
    <property type="protein sequence ID" value="MBB4766924.1"/>
    <property type="molecule type" value="Genomic_DNA"/>
</dbReference>
<accession>A0A7W7MUS7</accession>
<name>A0A7W7MUS7_9ACTN</name>
<evidence type="ECO:0000313" key="1">
    <source>
        <dbReference type="EMBL" id="MBB4766924.1"/>
    </source>
</evidence>
<comment type="caution">
    <text evidence="1">The sequence shown here is derived from an EMBL/GenBank/DDBJ whole genome shotgun (WGS) entry which is preliminary data.</text>
</comment>
<dbReference type="RefSeq" id="WP_184998014.1">
    <property type="nucleotide sequence ID" value="NZ_BOMK01000039.1"/>
</dbReference>
<protein>
    <submittedName>
        <fullName evidence="1">Uncharacterized protein</fullName>
    </submittedName>
</protein>
<organism evidence="1 2">
    <name type="scientific">Actinoplanes digitatis</name>
    <dbReference type="NCBI Taxonomy" id="1868"/>
    <lineage>
        <taxon>Bacteria</taxon>
        <taxon>Bacillati</taxon>
        <taxon>Actinomycetota</taxon>
        <taxon>Actinomycetes</taxon>
        <taxon>Micromonosporales</taxon>
        <taxon>Micromonosporaceae</taxon>
        <taxon>Actinoplanes</taxon>
    </lineage>
</organism>
<proteinExistence type="predicted"/>
<sequence>MDRLDRVLAAAAPLLRRVDELLAAGGAPADHRVWAELRRVRLLPGDAARGVAALSPRELLDAAPDLRGNVRAYGALAASLPGPGEWTGAAAEAYDAARRRAAAHLSGGGESLGARLEASADLADGLVAWMRGARDAVADALARALSSTAAVVLAEGGTDLSTSRELDAAAEVAALVLRAVADGCLAGEALLRDSAGLAEAH</sequence>
<gene>
    <name evidence="1" type="ORF">BJ971_007480</name>
</gene>
<evidence type="ECO:0000313" key="2">
    <source>
        <dbReference type="Proteomes" id="UP000578112"/>
    </source>
</evidence>